<accession>A0A7C8IDL9</accession>
<feature type="region of interest" description="Disordered" evidence="1">
    <location>
        <begin position="1"/>
        <end position="25"/>
    </location>
</feature>
<dbReference type="PANTHER" id="PTHR35394:SF5">
    <property type="entry name" value="DUF3176 DOMAIN-CONTAINING PROTEIN"/>
    <property type="match status" value="1"/>
</dbReference>
<organism evidence="3 4">
    <name type="scientific">Massariosphaeria phaeospora</name>
    <dbReference type="NCBI Taxonomy" id="100035"/>
    <lineage>
        <taxon>Eukaryota</taxon>
        <taxon>Fungi</taxon>
        <taxon>Dikarya</taxon>
        <taxon>Ascomycota</taxon>
        <taxon>Pezizomycotina</taxon>
        <taxon>Dothideomycetes</taxon>
        <taxon>Pleosporomycetidae</taxon>
        <taxon>Pleosporales</taxon>
        <taxon>Pleosporales incertae sedis</taxon>
        <taxon>Massariosphaeria</taxon>
    </lineage>
</organism>
<feature type="transmembrane region" description="Helical" evidence="2">
    <location>
        <begin position="569"/>
        <end position="591"/>
    </location>
</feature>
<dbReference type="OrthoDB" id="5376804at2759"/>
<keyword evidence="2" id="KW-0812">Transmembrane</keyword>
<gene>
    <name evidence="3" type="ORF">BDV95DRAFT_481603</name>
</gene>
<dbReference type="PANTHER" id="PTHR35394">
    <property type="entry name" value="DUF3176 DOMAIN-CONTAINING PROTEIN"/>
    <property type="match status" value="1"/>
</dbReference>
<sequence>MAQQHPDQYDPYSTSKDTPAGSSTPRLPPARSAFVSWILELVAVGFSIVAHVAIIVILNQYNGKPLAAWSSAVSLNTVIATLGTVARTTLAFAVGACIGQQKWSWLRKRNDSLVAFERFDEASKGPMGGTKLLFWLKLRHWATLGALVTVGTVAFDPFLQAVISSTGRLVDMPLNAECTIGQASKIDIGKLFIAETGPEARVITTAGNITFYGVTTRSDFGLTGSVYNGFQDAAALVSFQCATGNCTWPTYSSAAVCSSCVDVGHHLKRVKGSGDAGSSFVGPTNIRASGDYTSFSLPYANLTNYDGRIPQAEVSELMKSGESMLTAFVVSNTTNIPEDTVAFQNMETLLISFATIKSSDEWRNSQVSWEDSTPSATECALYLCSNVYESVDREGVLKERIINSWANRDPESWEPESHCSGNPECAKGFAEKVSALQSEWGQSKGLATPFWKASDLRLVIPPEESAHLPENLTRQFNITHTAVKSTMDFLRGFASLAAAPSDSTKNQMAYPAYHIDIMPPVIDTLWASTNLTTTFENLARSITTHLRNVAPDRHRGTVQSWVFHFKVNWAFLAFPLAMLLLGIVYVLLTIIEATRLHLPIWKEGLLPVLLHGFDDATQSLLRGLELDPKSGQQPSDVKVRFDATDYKLRMA</sequence>
<evidence type="ECO:0000256" key="1">
    <source>
        <dbReference type="SAM" id="MobiDB-lite"/>
    </source>
</evidence>
<evidence type="ECO:0000313" key="3">
    <source>
        <dbReference type="EMBL" id="KAF2877054.1"/>
    </source>
</evidence>
<dbReference type="InterPro" id="IPR021514">
    <property type="entry name" value="DUF3176"/>
</dbReference>
<dbReference type="EMBL" id="JAADJZ010000002">
    <property type="protein sequence ID" value="KAF2877054.1"/>
    <property type="molecule type" value="Genomic_DNA"/>
</dbReference>
<feature type="transmembrane region" description="Helical" evidence="2">
    <location>
        <begin position="78"/>
        <end position="99"/>
    </location>
</feature>
<dbReference type="AlphaFoldDB" id="A0A7C8IDL9"/>
<name>A0A7C8IDL9_9PLEO</name>
<feature type="transmembrane region" description="Helical" evidence="2">
    <location>
        <begin position="141"/>
        <end position="163"/>
    </location>
</feature>
<keyword evidence="4" id="KW-1185">Reference proteome</keyword>
<dbReference type="Pfam" id="PF11374">
    <property type="entry name" value="DUF3176"/>
    <property type="match status" value="1"/>
</dbReference>
<keyword evidence="2" id="KW-0472">Membrane</keyword>
<evidence type="ECO:0000313" key="4">
    <source>
        <dbReference type="Proteomes" id="UP000481861"/>
    </source>
</evidence>
<feature type="transmembrane region" description="Helical" evidence="2">
    <location>
        <begin position="34"/>
        <end position="58"/>
    </location>
</feature>
<protein>
    <submittedName>
        <fullName evidence="3">Uncharacterized protein</fullName>
    </submittedName>
</protein>
<keyword evidence="2" id="KW-1133">Transmembrane helix</keyword>
<evidence type="ECO:0000256" key="2">
    <source>
        <dbReference type="SAM" id="Phobius"/>
    </source>
</evidence>
<dbReference type="Proteomes" id="UP000481861">
    <property type="component" value="Unassembled WGS sequence"/>
</dbReference>
<comment type="caution">
    <text evidence="3">The sequence shown here is derived from an EMBL/GenBank/DDBJ whole genome shotgun (WGS) entry which is preliminary data.</text>
</comment>
<proteinExistence type="predicted"/>
<reference evidence="3 4" key="1">
    <citation type="submission" date="2020-01" db="EMBL/GenBank/DDBJ databases">
        <authorList>
            <consortium name="DOE Joint Genome Institute"/>
            <person name="Haridas S."/>
            <person name="Albert R."/>
            <person name="Binder M."/>
            <person name="Bloem J."/>
            <person name="Labutti K."/>
            <person name="Salamov A."/>
            <person name="Andreopoulos B."/>
            <person name="Baker S.E."/>
            <person name="Barry K."/>
            <person name="Bills G."/>
            <person name="Bluhm B.H."/>
            <person name="Cannon C."/>
            <person name="Castanera R."/>
            <person name="Culley D.E."/>
            <person name="Daum C."/>
            <person name="Ezra D."/>
            <person name="Gonzalez J.B."/>
            <person name="Henrissat B."/>
            <person name="Kuo A."/>
            <person name="Liang C."/>
            <person name="Lipzen A."/>
            <person name="Lutzoni F."/>
            <person name="Magnuson J."/>
            <person name="Mondo S."/>
            <person name="Nolan M."/>
            <person name="Ohm R."/>
            <person name="Pangilinan J."/>
            <person name="Park H.-J.H."/>
            <person name="Ramirez L."/>
            <person name="Alfaro M."/>
            <person name="Sun H."/>
            <person name="Tritt A."/>
            <person name="Yoshinaga Y."/>
            <person name="Zwiers L.-H.L."/>
            <person name="Turgeon B.G."/>
            <person name="Goodwin S.B."/>
            <person name="Spatafora J.W."/>
            <person name="Crous P.W."/>
            <person name="Grigoriev I.V."/>
        </authorList>
    </citation>
    <scope>NUCLEOTIDE SEQUENCE [LARGE SCALE GENOMIC DNA]</scope>
    <source>
        <strain evidence="3 4">CBS 611.86</strain>
    </source>
</reference>